<evidence type="ECO:0000313" key="2">
    <source>
        <dbReference type="Proteomes" id="UP001157502"/>
    </source>
</evidence>
<dbReference type="Proteomes" id="UP001157502">
    <property type="component" value="Chromosome 15"/>
</dbReference>
<keyword evidence="2" id="KW-1185">Reference proteome</keyword>
<reference evidence="1" key="1">
    <citation type="submission" date="2021-05" db="EMBL/GenBank/DDBJ databases">
        <authorList>
            <person name="Pan Q."/>
            <person name="Jouanno E."/>
            <person name="Zahm M."/>
            <person name="Klopp C."/>
            <person name="Cabau C."/>
            <person name="Louis A."/>
            <person name="Berthelot C."/>
            <person name="Parey E."/>
            <person name="Roest Crollius H."/>
            <person name="Montfort J."/>
            <person name="Robinson-Rechavi M."/>
            <person name="Bouchez O."/>
            <person name="Lampietro C."/>
            <person name="Lopez Roques C."/>
            <person name="Donnadieu C."/>
            <person name="Postlethwait J."/>
            <person name="Bobe J."/>
            <person name="Dillon D."/>
            <person name="Chandos A."/>
            <person name="von Hippel F."/>
            <person name="Guiguen Y."/>
        </authorList>
    </citation>
    <scope>NUCLEOTIDE SEQUENCE</scope>
    <source>
        <strain evidence="1">YG-Jan2019</strain>
    </source>
</reference>
<dbReference type="EMBL" id="CM055742">
    <property type="protein sequence ID" value="KAJ8001075.1"/>
    <property type="molecule type" value="Genomic_DNA"/>
</dbReference>
<accession>A0ACC2GC88</accession>
<sequence length="292" mass="33434">MATFVKTLTLGIICCEPALIMNYFTRVLLLLATITTELISGQQCQCKCEEERVNRERRSVDDRYTKCRMEMMVNITSGDLLTRELQANPFFSDAWLQAERCNTTMANLTKLHITALIVYTNQNRTFPEMFDTDTLALGPDVNSYRLYFLYKSFHFLLTDALRLLRAQNKLELGQDATNCLLVYTESRGWGELQRGLGDHVRIGHFILASTRRYSSSFDLIIQTCHGTLLPRFTKRHCRSYSGFNVLVPPYELFRVAAVKKKPSKVTSGVKRDFYLESIGTINTLNCALTSDL</sequence>
<comment type="caution">
    <text evidence="1">The sequence shown here is derived from an EMBL/GenBank/DDBJ whole genome shotgun (WGS) entry which is preliminary data.</text>
</comment>
<name>A0ACC2GC88_DALPE</name>
<evidence type="ECO:0000313" key="1">
    <source>
        <dbReference type="EMBL" id="KAJ8001075.1"/>
    </source>
</evidence>
<organism evidence="1 2">
    <name type="scientific">Dallia pectoralis</name>
    <name type="common">Alaska blackfish</name>
    <dbReference type="NCBI Taxonomy" id="75939"/>
    <lineage>
        <taxon>Eukaryota</taxon>
        <taxon>Metazoa</taxon>
        <taxon>Chordata</taxon>
        <taxon>Craniata</taxon>
        <taxon>Vertebrata</taxon>
        <taxon>Euteleostomi</taxon>
        <taxon>Actinopterygii</taxon>
        <taxon>Neopterygii</taxon>
        <taxon>Teleostei</taxon>
        <taxon>Protacanthopterygii</taxon>
        <taxon>Esociformes</taxon>
        <taxon>Umbridae</taxon>
        <taxon>Dallia</taxon>
    </lineage>
</organism>
<gene>
    <name evidence="1" type="ORF">DPEC_G00187450</name>
</gene>
<protein>
    <submittedName>
        <fullName evidence="1">Uncharacterized protein</fullName>
    </submittedName>
</protein>
<proteinExistence type="predicted"/>